<feature type="domain" description="Protein kinase" evidence="2">
    <location>
        <begin position="12"/>
        <end position="258"/>
    </location>
</feature>
<evidence type="ECO:0000259" key="2">
    <source>
        <dbReference type="PROSITE" id="PS50011"/>
    </source>
</evidence>
<keyword evidence="4" id="KW-1185">Reference proteome</keyword>
<organism evidence="3 4">
    <name type="scientific">Emydomyces testavorans</name>
    <dbReference type="NCBI Taxonomy" id="2070801"/>
    <lineage>
        <taxon>Eukaryota</taxon>
        <taxon>Fungi</taxon>
        <taxon>Dikarya</taxon>
        <taxon>Ascomycota</taxon>
        <taxon>Pezizomycotina</taxon>
        <taxon>Eurotiomycetes</taxon>
        <taxon>Eurotiomycetidae</taxon>
        <taxon>Onygenales</taxon>
        <taxon>Nannizziopsiaceae</taxon>
        <taxon>Emydomyces</taxon>
    </lineage>
</organism>
<dbReference type="InterPro" id="IPR011009">
    <property type="entry name" value="Kinase-like_dom_sf"/>
</dbReference>
<feature type="transmembrane region" description="Helical" evidence="1">
    <location>
        <begin position="257"/>
        <end position="277"/>
    </location>
</feature>
<keyword evidence="1" id="KW-1133">Transmembrane helix</keyword>
<dbReference type="Pfam" id="PF00069">
    <property type="entry name" value="Pkinase"/>
    <property type="match status" value="1"/>
</dbReference>
<dbReference type="GO" id="GO:0004674">
    <property type="term" value="F:protein serine/threonine kinase activity"/>
    <property type="evidence" value="ECO:0007669"/>
    <property type="project" value="TreeGrafter"/>
</dbReference>
<dbReference type="Gene3D" id="1.10.510.10">
    <property type="entry name" value="Transferase(Phosphotransferase) domain 1"/>
    <property type="match status" value="1"/>
</dbReference>
<dbReference type="PANTHER" id="PTHR44329">
    <property type="entry name" value="SERINE/THREONINE-PROTEIN KINASE TNNI3K-RELATED"/>
    <property type="match status" value="1"/>
</dbReference>
<evidence type="ECO:0000256" key="1">
    <source>
        <dbReference type="SAM" id="Phobius"/>
    </source>
</evidence>
<gene>
    <name evidence="3" type="ORF">PRK78_000194</name>
</gene>
<dbReference type="PANTHER" id="PTHR44329:SF289">
    <property type="entry name" value="SERINE_THREONINE-PROTEIN KINASE VIK"/>
    <property type="match status" value="1"/>
</dbReference>
<dbReference type="SUPFAM" id="SSF56112">
    <property type="entry name" value="Protein kinase-like (PK-like)"/>
    <property type="match status" value="1"/>
</dbReference>
<dbReference type="AlphaFoldDB" id="A0AAF0DB01"/>
<reference evidence="3" key="1">
    <citation type="submission" date="2023-03" db="EMBL/GenBank/DDBJ databases">
        <title>Emydomyces testavorans Genome Sequence.</title>
        <authorList>
            <person name="Hoyer L."/>
        </authorList>
    </citation>
    <scope>NUCLEOTIDE SEQUENCE</scope>
    <source>
        <strain evidence="3">16-2883</strain>
    </source>
</reference>
<name>A0AAF0DB01_9EURO</name>
<dbReference type="InterPro" id="IPR051681">
    <property type="entry name" value="Ser/Thr_Kinases-Pseudokinases"/>
</dbReference>
<sequence>MVLPVDLSTLTRRDLRGVGLGVTSEVVRIADTNIVAKIPALSPFFGPQVHEIEKKVYERLEDHPNILRCLGQSPPECTLLRGALLFEYHPRGNLKDCLEKFRLSPTRGRWPHQAVSALAYIHSRKVVHGDFGLHNFLLRDDGGIVLCDFAGSGVDGDRCYVAHGVRYTNPLSTEDYPTEQDDIFALGTVLYELDRGQLLFEGMSRNEIYTRLRDKNFPDLSMISLPLRNIIEKCWKESEYKASDALKELESRPLRPIFQALLGLGIATLITFMWKVFAPT</sequence>
<accession>A0AAF0DB01</accession>
<dbReference type="InterPro" id="IPR000719">
    <property type="entry name" value="Prot_kinase_dom"/>
</dbReference>
<keyword evidence="1" id="KW-0472">Membrane</keyword>
<evidence type="ECO:0000313" key="4">
    <source>
        <dbReference type="Proteomes" id="UP001219355"/>
    </source>
</evidence>
<proteinExistence type="predicted"/>
<dbReference type="CDD" id="cd00180">
    <property type="entry name" value="PKc"/>
    <property type="match status" value="1"/>
</dbReference>
<keyword evidence="1" id="KW-0812">Transmembrane</keyword>
<protein>
    <recommendedName>
        <fullName evidence="2">Protein kinase domain-containing protein</fullName>
    </recommendedName>
</protein>
<dbReference type="EMBL" id="CP120627">
    <property type="protein sequence ID" value="WEW54769.1"/>
    <property type="molecule type" value="Genomic_DNA"/>
</dbReference>
<dbReference type="Proteomes" id="UP001219355">
    <property type="component" value="Chromosome 1"/>
</dbReference>
<dbReference type="PROSITE" id="PS50011">
    <property type="entry name" value="PROTEIN_KINASE_DOM"/>
    <property type="match status" value="1"/>
</dbReference>
<dbReference type="GO" id="GO:0005524">
    <property type="term" value="F:ATP binding"/>
    <property type="evidence" value="ECO:0007669"/>
    <property type="project" value="InterPro"/>
</dbReference>
<evidence type="ECO:0000313" key="3">
    <source>
        <dbReference type="EMBL" id="WEW54769.1"/>
    </source>
</evidence>